<protein>
    <recommendedName>
        <fullName evidence="2">protein-tyrosine-phosphatase</fullName>
        <ecNumber evidence="2">3.1.3.48</ecNumber>
    </recommendedName>
</protein>
<dbReference type="OrthoDB" id="9784339at2"/>
<evidence type="ECO:0000256" key="5">
    <source>
        <dbReference type="PIRSR" id="PIRSR617867-1"/>
    </source>
</evidence>
<dbReference type="InterPro" id="IPR017867">
    <property type="entry name" value="Tyr_phospatase_low_mol_wt"/>
</dbReference>
<dbReference type="Gene3D" id="3.40.50.2300">
    <property type="match status" value="1"/>
</dbReference>
<proteinExistence type="inferred from homology"/>
<dbReference type="InterPro" id="IPR023485">
    <property type="entry name" value="Ptyr_pPase"/>
</dbReference>
<dbReference type="AlphaFoldDB" id="A0A4Y6UK99"/>
<accession>A0A4Y6UK99</accession>
<evidence type="ECO:0000256" key="4">
    <source>
        <dbReference type="ARBA" id="ARBA00022912"/>
    </source>
</evidence>
<dbReference type="EMBL" id="CP038141">
    <property type="protein sequence ID" value="QDH18039.1"/>
    <property type="molecule type" value="Genomic_DNA"/>
</dbReference>
<dbReference type="SUPFAM" id="SSF52788">
    <property type="entry name" value="Phosphotyrosine protein phosphatases I"/>
    <property type="match status" value="1"/>
</dbReference>
<evidence type="ECO:0000256" key="2">
    <source>
        <dbReference type="ARBA" id="ARBA00013064"/>
    </source>
</evidence>
<keyword evidence="8" id="KW-1185">Reference proteome</keyword>
<dbReference type="KEGG" id="ssam:E3D00_07155"/>
<feature type="active site" evidence="5">
    <location>
        <position position="14"/>
    </location>
</feature>
<dbReference type="PANTHER" id="PTHR11717:SF7">
    <property type="entry name" value="LOW MOLECULAR WEIGHT PHOSPHOTYROSINE PROTEIN PHOSPHATASE"/>
    <property type="match status" value="1"/>
</dbReference>
<dbReference type="InterPro" id="IPR050438">
    <property type="entry name" value="LMW_PTPase"/>
</dbReference>
<evidence type="ECO:0000256" key="1">
    <source>
        <dbReference type="ARBA" id="ARBA00011063"/>
    </source>
</evidence>
<name>A0A4Y6UK99_9PROT</name>
<feature type="domain" description="Phosphotyrosine protein phosphatase I" evidence="6">
    <location>
        <begin position="2"/>
        <end position="149"/>
    </location>
</feature>
<dbReference type="EC" id="3.1.3.48" evidence="2"/>
<sequence>MSSFLFVCTGNICRSPLAELAMRKEAEERQLELDIDSAAIGRWHLGYPPDPRARKVAAKHGIDASHLRARLVKREDFDRFDYILAMDNTHLVHLQEMQPSGSKAKVSLMLDHIPNWEGKEVEDPYYGPDSGFDVTWEQVSEACKNLANKTLGPVPSRK</sequence>
<evidence type="ECO:0000313" key="7">
    <source>
        <dbReference type="EMBL" id="QDH18039.1"/>
    </source>
</evidence>
<dbReference type="SMART" id="SM00226">
    <property type="entry name" value="LMWPc"/>
    <property type="match status" value="1"/>
</dbReference>
<feature type="active site" description="Proton donor" evidence="5">
    <location>
        <position position="123"/>
    </location>
</feature>
<dbReference type="InterPro" id="IPR036196">
    <property type="entry name" value="Ptyr_pPase_sf"/>
</dbReference>
<keyword evidence="3" id="KW-0378">Hydrolase</keyword>
<dbReference type="PANTHER" id="PTHR11717">
    <property type="entry name" value="LOW MOLECULAR WEIGHT PROTEIN TYROSINE PHOSPHATASE"/>
    <property type="match status" value="1"/>
</dbReference>
<dbReference type="CDD" id="cd16343">
    <property type="entry name" value="LMWPTP"/>
    <property type="match status" value="1"/>
</dbReference>
<evidence type="ECO:0000256" key="3">
    <source>
        <dbReference type="ARBA" id="ARBA00022801"/>
    </source>
</evidence>
<evidence type="ECO:0000259" key="6">
    <source>
        <dbReference type="SMART" id="SM00226"/>
    </source>
</evidence>
<feature type="active site" description="Nucleophile" evidence="5">
    <location>
        <position position="8"/>
    </location>
</feature>
<comment type="similarity">
    <text evidence="1">Belongs to the low molecular weight phosphotyrosine protein phosphatase family.</text>
</comment>
<keyword evidence="4" id="KW-0904">Protein phosphatase</keyword>
<dbReference type="Proteomes" id="UP000316313">
    <property type="component" value="Chromosome"/>
</dbReference>
<dbReference type="PRINTS" id="PR00719">
    <property type="entry name" value="LMWPTPASE"/>
</dbReference>
<evidence type="ECO:0000313" key="8">
    <source>
        <dbReference type="Proteomes" id="UP000316313"/>
    </source>
</evidence>
<gene>
    <name evidence="7" type="ORF">E3D00_07155</name>
</gene>
<reference evidence="7 8" key="1">
    <citation type="submission" date="2019-03" db="EMBL/GenBank/DDBJ databases">
        <title>The complete genome sequence of Swingsia samuiensis NBRC107927(T).</title>
        <authorList>
            <person name="Chua K.-O."/>
            <person name="Chan K.-G."/>
            <person name="See-Too W.-S."/>
        </authorList>
    </citation>
    <scope>NUCLEOTIDE SEQUENCE [LARGE SCALE GENOMIC DNA]</scope>
    <source>
        <strain evidence="7 8">AH83</strain>
    </source>
</reference>
<dbReference type="Pfam" id="PF01451">
    <property type="entry name" value="LMWPc"/>
    <property type="match status" value="1"/>
</dbReference>
<dbReference type="GO" id="GO:0004725">
    <property type="term" value="F:protein tyrosine phosphatase activity"/>
    <property type="evidence" value="ECO:0007669"/>
    <property type="project" value="UniProtKB-EC"/>
</dbReference>
<organism evidence="7 8">
    <name type="scientific">Swingsia samuiensis</name>
    <dbReference type="NCBI Taxonomy" id="1293412"/>
    <lineage>
        <taxon>Bacteria</taxon>
        <taxon>Pseudomonadati</taxon>
        <taxon>Pseudomonadota</taxon>
        <taxon>Alphaproteobacteria</taxon>
        <taxon>Acetobacterales</taxon>
        <taxon>Acetobacteraceae</taxon>
        <taxon>Swingsia</taxon>
    </lineage>
</organism>